<evidence type="ECO:0000256" key="3">
    <source>
        <dbReference type="ARBA" id="ARBA00022475"/>
    </source>
</evidence>
<dbReference type="STRING" id="10141.ENSCPOP00000017290"/>
<reference evidence="14" key="3">
    <citation type="submission" date="2025-09" db="UniProtKB">
        <authorList>
            <consortium name="Ensembl"/>
        </authorList>
    </citation>
    <scope>IDENTIFICATION</scope>
    <source>
        <strain evidence="14">2N</strain>
    </source>
</reference>
<dbReference type="InterPro" id="IPR004073">
    <property type="entry name" value="GPCR_3_vmron_rcpt_2"/>
</dbReference>
<keyword evidence="11" id="KW-0807">Transducer</keyword>
<dbReference type="PANTHER" id="PTHR24061">
    <property type="entry name" value="CALCIUM-SENSING RECEPTOR-RELATED"/>
    <property type="match status" value="1"/>
</dbReference>
<feature type="transmembrane region" description="Helical" evidence="12">
    <location>
        <begin position="613"/>
        <end position="636"/>
    </location>
</feature>
<keyword evidence="9" id="KW-0675">Receptor</keyword>
<reference evidence="14" key="2">
    <citation type="submission" date="2025-08" db="UniProtKB">
        <authorList>
            <consortium name="Ensembl"/>
        </authorList>
    </citation>
    <scope>IDENTIFICATION</scope>
    <source>
        <strain evidence="14">2N</strain>
    </source>
</reference>
<dbReference type="VEuPathDB" id="HostDB:ENSCPOG00000022838"/>
<keyword evidence="7" id="KW-0297">G-protein coupled receptor</keyword>
<dbReference type="FunFam" id="3.40.50.2300:FF:000125">
    <property type="entry name" value="Vomeronasal 2, receptor 88"/>
    <property type="match status" value="1"/>
</dbReference>
<dbReference type="PROSITE" id="PS50259">
    <property type="entry name" value="G_PROTEIN_RECEP_F3_4"/>
    <property type="match status" value="1"/>
</dbReference>
<dbReference type="eggNOG" id="KOG1056">
    <property type="taxonomic scope" value="Eukaryota"/>
</dbReference>
<evidence type="ECO:0000256" key="1">
    <source>
        <dbReference type="ARBA" id="ARBA00004651"/>
    </source>
</evidence>
<evidence type="ECO:0000256" key="5">
    <source>
        <dbReference type="ARBA" id="ARBA00022729"/>
    </source>
</evidence>
<sequence>MCEFDCKIDRSSEFLATIFLKIFDGICRLYFLNNCELLLVLTKHYQQLLAVVFAVEEINKNFNLLSNMSLGYYLFNVDYIEMKAVESSLSLLSGESPPVPNYNCRPEKRDKLVAVIGGISTGISTQISRVLSLYSVPQISYGPFDRSLRENIQLQSIYQFPTNTAALYQGLIQLMLHFGWVWVGLVVPDDIRGEIFLQDMTQEMNNNGLCVAFAERVPEFPAKDTLNRQLFFKRFMSTSISVAFGDTYSLLRLVYNIHCFIPFGNIWVTTTDWDITTLPFQQSQSYKYFGGGLSFSFHTEEILGFKDFVRTVQPAKYPNDIFLQDVWSTLFECSYLDQDGIKTLSQCEQNSSLETHTLHFNGFVHMLAVLLVFSQPSMMWEHNPCEFLVSTLHPLLEESQLERSNSRQKNVNERTSKTKLDIFNYQSLLNGTKAQVKVGEFIFESHKAPHLSFNDKLMMWGEHRNETPSAVCSPSCPLGFRKTVVEGKSFCCFDCIPCPNREIANKTDMDQCVKCPEDQYPNMQRNQCLSKVMTFLSYEDTLGVALASTAISLSVLTALILGLFVQYRDTPIVRANNRNLSYILLISLILCFFCSLTFIGLPSPVTCILRQTFFGVVFSIAVSAILAKTFIVVVAFKSVKPGNSMQMWMVTRFSNVIVCSCSLIQVCICTAWIIISPPFPDTDTQSEFEQIILQCNEGSNVAFYCVLGYLGFLAFLSLVLAFLARRLPDRFNEAKMITFSMLVFCSVWISFIPSYLSSKGKTMVALEIFAILSSSAGLLGCIFLPKCYVILLRSDNISRKNLH</sequence>
<evidence type="ECO:0000256" key="6">
    <source>
        <dbReference type="ARBA" id="ARBA00022989"/>
    </source>
</evidence>
<feature type="transmembrane region" description="Helical" evidence="12">
    <location>
        <begin position="701"/>
        <end position="724"/>
    </location>
</feature>
<evidence type="ECO:0000259" key="13">
    <source>
        <dbReference type="PROSITE" id="PS50259"/>
    </source>
</evidence>
<feature type="transmembrane region" description="Helical" evidence="12">
    <location>
        <begin position="768"/>
        <end position="791"/>
    </location>
</feature>
<dbReference type="Gene3D" id="2.10.50.30">
    <property type="entry name" value="GPCR, family 3, nine cysteines domain"/>
    <property type="match status" value="1"/>
</dbReference>
<dbReference type="InterPro" id="IPR001828">
    <property type="entry name" value="ANF_lig-bd_rcpt"/>
</dbReference>
<organism evidence="14 15">
    <name type="scientific">Cavia porcellus</name>
    <name type="common">Guinea pig</name>
    <dbReference type="NCBI Taxonomy" id="10141"/>
    <lineage>
        <taxon>Eukaryota</taxon>
        <taxon>Metazoa</taxon>
        <taxon>Chordata</taxon>
        <taxon>Craniata</taxon>
        <taxon>Vertebrata</taxon>
        <taxon>Euteleostomi</taxon>
        <taxon>Mammalia</taxon>
        <taxon>Eutheria</taxon>
        <taxon>Euarchontoglires</taxon>
        <taxon>Glires</taxon>
        <taxon>Rodentia</taxon>
        <taxon>Hystricomorpha</taxon>
        <taxon>Caviidae</taxon>
        <taxon>Cavia</taxon>
    </lineage>
</organism>
<dbReference type="InParanoid" id="H0W2U5"/>
<dbReference type="Pfam" id="PF00003">
    <property type="entry name" value="7tm_3"/>
    <property type="match status" value="1"/>
</dbReference>
<reference evidence="15" key="1">
    <citation type="journal article" date="2011" name="Nature">
        <title>A high-resolution map of human evolutionary constraint using 29 mammals.</title>
        <authorList>
            <person name="Lindblad-Toh K."/>
            <person name="Garber M."/>
            <person name="Zuk O."/>
            <person name="Lin M.F."/>
            <person name="Parker B.J."/>
            <person name="Washietl S."/>
            <person name="Kheradpour P."/>
            <person name="Ernst J."/>
            <person name="Jordan G."/>
            <person name="Mauceli E."/>
            <person name="Ward L.D."/>
            <person name="Lowe C.B."/>
            <person name="Holloway A.K."/>
            <person name="Clamp M."/>
            <person name="Gnerre S."/>
            <person name="Alfoldi J."/>
            <person name="Beal K."/>
            <person name="Chang J."/>
            <person name="Clawson H."/>
            <person name="Cuff J."/>
            <person name="Di Palma F."/>
            <person name="Fitzgerald S."/>
            <person name="Flicek P."/>
            <person name="Guttman M."/>
            <person name="Hubisz M.J."/>
            <person name="Jaffe D.B."/>
            <person name="Jungreis I."/>
            <person name="Kent W.J."/>
            <person name="Kostka D."/>
            <person name="Lara M."/>
            <person name="Martins A.L."/>
            <person name="Massingham T."/>
            <person name="Moltke I."/>
            <person name="Raney B.J."/>
            <person name="Rasmussen M.D."/>
            <person name="Robinson J."/>
            <person name="Stark A."/>
            <person name="Vilella A.J."/>
            <person name="Wen J."/>
            <person name="Xie X."/>
            <person name="Zody M.C."/>
            <person name="Baldwin J."/>
            <person name="Bloom T."/>
            <person name="Chin C.W."/>
            <person name="Heiman D."/>
            <person name="Nicol R."/>
            <person name="Nusbaum C."/>
            <person name="Young S."/>
            <person name="Wilkinson J."/>
            <person name="Worley K.C."/>
            <person name="Kovar C.L."/>
            <person name="Muzny D.M."/>
            <person name="Gibbs R.A."/>
            <person name="Cree A."/>
            <person name="Dihn H.H."/>
            <person name="Fowler G."/>
            <person name="Jhangiani S."/>
            <person name="Joshi V."/>
            <person name="Lee S."/>
            <person name="Lewis L.R."/>
            <person name="Nazareth L.V."/>
            <person name="Okwuonu G."/>
            <person name="Santibanez J."/>
            <person name="Warren W.C."/>
            <person name="Mardis E.R."/>
            <person name="Weinstock G.M."/>
            <person name="Wilson R.K."/>
            <person name="Delehaunty K."/>
            <person name="Dooling D."/>
            <person name="Fronik C."/>
            <person name="Fulton L."/>
            <person name="Fulton B."/>
            <person name="Graves T."/>
            <person name="Minx P."/>
            <person name="Sodergren E."/>
            <person name="Birney E."/>
            <person name="Margulies E.H."/>
            <person name="Herrero J."/>
            <person name="Green E.D."/>
            <person name="Haussler D."/>
            <person name="Siepel A."/>
            <person name="Goldman N."/>
            <person name="Pollard K.S."/>
            <person name="Pedersen J.S."/>
            <person name="Lander E.S."/>
            <person name="Kellis M."/>
        </authorList>
    </citation>
    <scope>NUCLEOTIDE SEQUENCE [LARGE SCALE GENOMIC DNA]</scope>
    <source>
        <strain evidence="15">2N</strain>
    </source>
</reference>
<dbReference type="OMA" id="YKHRAMG"/>
<feature type="transmembrane region" description="Helical" evidence="12">
    <location>
        <begin position="579"/>
        <end position="601"/>
    </location>
</feature>
<keyword evidence="3" id="KW-1003">Cell membrane</keyword>
<dbReference type="InterPro" id="IPR000068">
    <property type="entry name" value="GPCR_3_Ca_sens_rcpt-rel"/>
</dbReference>
<evidence type="ECO:0000256" key="10">
    <source>
        <dbReference type="ARBA" id="ARBA00023180"/>
    </source>
</evidence>
<dbReference type="FunCoup" id="H0W2U5">
    <property type="interactions" value="67"/>
</dbReference>
<dbReference type="InterPro" id="IPR000337">
    <property type="entry name" value="GPCR_3"/>
</dbReference>
<evidence type="ECO:0000313" key="15">
    <source>
        <dbReference type="Proteomes" id="UP000005447"/>
    </source>
</evidence>
<evidence type="ECO:0000256" key="9">
    <source>
        <dbReference type="ARBA" id="ARBA00023170"/>
    </source>
</evidence>
<dbReference type="InterPro" id="IPR017979">
    <property type="entry name" value="GPCR_3_CS"/>
</dbReference>
<accession>H0W2U5</accession>
<dbReference type="SUPFAM" id="SSF53822">
    <property type="entry name" value="Periplasmic binding protein-like I"/>
    <property type="match status" value="1"/>
</dbReference>
<feature type="transmembrane region" description="Helical" evidence="12">
    <location>
        <begin position="542"/>
        <end position="567"/>
    </location>
</feature>
<dbReference type="PRINTS" id="PR00248">
    <property type="entry name" value="GPCRMGR"/>
</dbReference>
<dbReference type="InterPro" id="IPR011500">
    <property type="entry name" value="GPCR_3_9-Cys_dom"/>
</dbReference>
<dbReference type="GO" id="GO:0005886">
    <property type="term" value="C:plasma membrane"/>
    <property type="evidence" value="ECO:0007669"/>
    <property type="project" value="UniProtKB-SubCell"/>
</dbReference>
<evidence type="ECO:0000256" key="11">
    <source>
        <dbReference type="ARBA" id="ARBA00023224"/>
    </source>
</evidence>
<dbReference type="PANTHER" id="PTHR24061:SF536">
    <property type="entry name" value="VOMERONASAL 2, RECEPTOR 19-RELATED"/>
    <property type="match status" value="1"/>
</dbReference>
<keyword evidence="4 12" id="KW-0812">Transmembrane</keyword>
<dbReference type="Gene3D" id="3.40.50.2300">
    <property type="match status" value="2"/>
</dbReference>
<dbReference type="HOGENOM" id="CLU_005389_5_1_1"/>
<dbReference type="GeneTree" id="ENSGT00940000163606"/>
<evidence type="ECO:0000256" key="4">
    <source>
        <dbReference type="ARBA" id="ARBA00022692"/>
    </source>
</evidence>
<keyword evidence="10" id="KW-0325">Glycoprotein</keyword>
<keyword evidence="15" id="KW-1185">Reference proteome</keyword>
<dbReference type="PRINTS" id="PR01535">
    <property type="entry name" value="VOMERONASL2R"/>
</dbReference>
<dbReference type="EMBL" id="AAKN02030730">
    <property type="status" value="NOT_ANNOTATED_CDS"/>
    <property type="molecule type" value="Genomic_DNA"/>
</dbReference>
<keyword evidence="6 12" id="KW-1133">Transmembrane helix</keyword>
<dbReference type="AlphaFoldDB" id="H0W2U5"/>
<feature type="transmembrane region" description="Helical" evidence="12">
    <location>
        <begin position="656"/>
        <end position="675"/>
    </location>
</feature>
<evidence type="ECO:0000256" key="12">
    <source>
        <dbReference type="SAM" id="Phobius"/>
    </source>
</evidence>
<dbReference type="InterPro" id="IPR028082">
    <property type="entry name" value="Peripla_BP_I"/>
</dbReference>
<feature type="transmembrane region" description="Helical" evidence="12">
    <location>
        <begin position="736"/>
        <end position="756"/>
    </location>
</feature>
<evidence type="ECO:0000313" key="14">
    <source>
        <dbReference type="Ensembl" id="ENSCPOP00000017290.2"/>
    </source>
</evidence>
<proteinExistence type="inferred from homology"/>
<dbReference type="FunFam" id="2.10.50.30:FF:000002">
    <property type="entry name" value="Vomeronasal 2 receptor, h1"/>
    <property type="match status" value="1"/>
</dbReference>
<keyword evidence="5" id="KW-0732">Signal</keyword>
<evidence type="ECO:0000256" key="2">
    <source>
        <dbReference type="ARBA" id="ARBA00007242"/>
    </source>
</evidence>
<dbReference type="Pfam" id="PF01094">
    <property type="entry name" value="ANF_receptor"/>
    <property type="match status" value="1"/>
</dbReference>
<evidence type="ECO:0000256" key="8">
    <source>
        <dbReference type="ARBA" id="ARBA00023136"/>
    </source>
</evidence>
<dbReference type="Proteomes" id="UP000005447">
    <property type="component" value="Unassembled WGS sequence"/>
</dbReference>
<dbReference type="InterPro" id="IPR017978">
    <property type="entry name" value="GPCR_3_C"/>
</dbReference>
<comment type="subcellular location">
    <subcellularLocation>
        <location evidence="1">Cell membrane</location>
        <topology evidence="1">Multi-pass membrane protein</topology>
    </subcellularLocation>
</comment>
<dbReference type="Pfam" id="PF07562">
    <property type="entry name" value="NCD3G"/>
    <property type="match status" value="1"/>
</dbReference>
<feature type="domain" description="G-protein coupled receptors family 3 profile" evidence="13">
    <location>
        <begin position="542"/>
        <end position="803"/>
    </location>
</feature>
<evidence type="ECO:0000256" key="7">
    <source>
        <dbReference type="ARBA" id="ARBA00023040"/>
    </source>
</evidence>
<keyword evidence="8 12" id="KW-0472">Membrane</keyword>
<dbReference type="Ensembl" id="ENSCPOT00000024186.2">
    <property type="protein sequence ID" value="ENSCPOP00000017290.2"/>
    <property type="gene ID" value="ENSCPOG00000022838.2"/>
</dbReference>
<dbReference type="CDD" id="cd15283">
    <property type="entry name" value="7tmC_V2R_pheromone"/>
    <property type="match status" value="1"/>
</dbReference>
<dbReference type="InterPro" id="IPR038550">
    <property type="entry name" value="GPCR_3_9-Cys_sf"/>
</dbReference>
<comment type="similarity">
    <text evidence="2">Belongs to the G-protein coupled receptor 3 family.</text>
</comment>
<dbReference type="PROSITE" id="PS00981">
    <property type="entry name" value="G_PROTEIN_RECEP_F3_3"/>
    <property type="match status" value="1"/>
</dbReference>
<name>H0W2U5_CAVPO</name>
<dbReference type="GO" id="GO:0004930">
    <property type="term" value="F:G protein-coupled receptor activity"/>
    <property type="evidence" value="ECO:0007669"/>
    <property type="project" value="UniProtKB-KW"/>
</dbReference>
<protein>
    <recommendedName>
        <fullName evidence="13">G-protein coupled receptors family 3 profile domain-containing protein</fullName>
    </recommendedName>
</protein>